<evidence type="ECO:0000313" key="4">
    <source>
        <dbReference type="EMBL" id="PRX56098.1"/>
    </source>
</evidence>
<dbReference type="Pfam" id="PF06742">
    <property type="entry name" value="DUF1214"/>
    <property type="match status" value="1"/>
</dbReference>
<keyword evidence="1" id="KW-0732">Signal</keyword>
<feature type="signal peptide" evidence="1">
    <location>
        <begin position="1"/>
        <end position="23"/>
    </location>
</feature>
<dbReference type="InterPro" id="IPR010679">
    <property type="entry name" value="DUF1254"/>
</dbReference>
<evidence type="ECO:0000259" key="2">
    <source>
        <dbReference type="Pfam" id="PF06742"/>
    </source>
</evidence>
<evidence type="ECO:0000259" key="3">
    <source>
        <dbReference type="Pfam" id="PF06863"/>
    </source>
</evidence>
<dbReference type="RefSeq" id="WP_106143111.1">
    <property type="nucleotide sequence ID" value="NZ_PVYX01000001.1"/>
</dbReference>
<evidence type="ECO:0000313" key="5">
    <source>
        <dbReference type="Proteomes" id="UP000237640"/>
    </source>
</evidence>
<keyword evidence="5" id="KW-1185">Reference proteome</keyword>
<reference evidence="4 5" key="1">
    <citation type="submission" date="2018-03" db="EMBL/GenBank/DDBJ databases">
        <title>Genomic Encyclopedia of Archaeal and Bacterial Type Strains, Phase II (KMG-II): from individual species to whole genera.</title>
        <authorList>
            <person name="Goeker M."/>
        </authorList>
    </citation>
    <scope>NUCLEOTIDE SEQUENCE [LARGE SCALE GENOMIC DNA]</scope>
    <source>
        <strain evidence="4 5">DSM 25027</strain>
    </source>
</reference>
<dbReference type="EMBL" id="PVYX01000001">
    <property type="protein sequence ID" value="PRX56098.1"/>
    <property type="molecule type" value="Genomic_DNA"/>
</dbReference>
<dbReference type="InterPro" id="IPR010621">
    <property type="entry name" value="DUF1214"/>
</dbReference>
<dbReference type="Gene3D" id="2.60.120.600">
    <property type="entry name" value="Domain of unknown function DUF1214, C-terminal domain"/>
    <property type="match status" value="1"/>
</dbReference>
<dbReference type="InterPro" id="IPR037050">
    <property type="entry name" value="DUF1254_sf"/>
</dbReference>
<dbReference type="SUPFAM" id="SSF160935">
    <property type="entry name" value="VPA0735-like"/>
    <property type="match status" value="1"/>
</dbReference>
<sequence>MKFKLKHYLAIAIVALSINSAFAQDNVLEYIKDYPKLEQFRLMYAWLENNELGTLLFSGLSNAETKTKNVQASVDYGSSWFSISDAPATINVPKYDRYFSVSVYDMKHNIRGVFVNPENPILLIRPGQKMPKGEFHAVELETDQGLIITRMVVANNMAKVEELRKSIVIEGGKGEIDYEAKEFSKKTIKWGNSLIDASIPYIKAIYPQKSGEVDPITLAAVVKRARHGAPAQAVKYSVIATDEKGQPFTGKDTYELTIPPNIVHKKGYMSITLYGVDNRLLIPNEKIVYDRTSYSSRQNDDGTYTVTLSPTGKGLNGIPTGKAFYAILRACVPIKDADMTVIVNKK</sequence>
<dbReference type="Proteomes" id="UP000237640">
    <property type="component" value="Unassembled WGS sequence"/>
</dbReference>
<accession>A0A2T0MEV3</accession>
<evidence type="ECO:0000256" key="1">
    <source>
        <dbReference type="SAM" id="SignalP"/>
    </source>
</evidence>
<dbReference type="PANTHER" id="PTHR36509:SF2">
    <property type="entry name" value="BLL3101 PROTEIN"/>
    <property type="match status" value="1"/>
</dbReference>
<dbReference type="OrthoDB" id="40820at2"/>
<dbReference type="AlphaFoldDB" id="A0A2T0MEV3"/>
<comment type="caution">
    <text evidence="4">The sequence shown here is derived from an EMBL/GenBank/DDBJ whole genome shotgun (WGS) entry which is preliminary data.</text>
</comment>
<feature type="domain" description="DUF1214" evidence="2">
    <location>
        <begin position="236"/>
        <end position="333"/>
    </location>
</feature>
<dbReference type="Pfam" id="PF06863">
    <property type="entry name" value="DUF1254"/>
    <property type="match status" value="1"/>
</dbReference>
<organism evidence="4 5">
    <name type="scientific">Flagellimonas meridianipacifica</name>
    <dbReference type="NCBI Taxonomy" id="1080225"/>
    <lineage>
        <taxon>Bacteria</taxon>
        <taxon>Pseudomonadati</taxon>
        <taxon>Bacteroidota</taxon>
        <taxon>Flavobacteriia</taxon>
        <taxon>Flavobacteriales</taxon>
        <taxon>Flavobacteriaceae</taxon>
        <taxon>Flagellimonas</taxon>
    </lineage>
</organism>
<protein>
    <submittedName>
        <fullName evidence="4">Uncharacterized protein DUF1254</fullName>
    </submittedName>
</protein>
<dbReference type="PANTHER" id="PTHR36509">
    <property type="entry name" value="BLL3101 PROTEIN"/>
    <property type="match status" value="1"/>
</dbReference>
<gene>
    <name evidence="4" type="ORF">CLV81_0089</name>
</gene>
<feature type="chain" id="PRO_5015618937" evidence="1">
    <location>
        <begin position="24"/>
        <end position="346"/>
    </location>
</feature>
<feature type="domain" description="DUF1254" evidence="3">
    <location>
        <begin position="66"/>
        <end position="169"/>
    </location>
</feature>
<dbReference type="Gene3D" id="2.60.40.1610">
    <property type="entry name" value="Domain of unknown function DUF1254"/>
    <property type="match status" value="1"/>
</dbReference>
<name>A0A2T0MEV3_9FLAO</name>
<dbReference type="InterPro" id="IPR037049">
    <property type="entry name" value="DUF1214_C_sf"/>
</dbReference>
<proteinExistence type="predicted"/>